<dbReference type="InterPro" id="IPR025944">
    <property type="entry name" value="Sigma_54_int_dom_CS"/>
</dbReference>
<evidence type="ECO:0000256" key="2">
    <source>
        <dbReference type="ARBA" id="ARBA00022840"/>
    </source>
</evidence>
<dbReference type="PROSITE" id="PS50045">
    <property type="entry name" value="SIGMA54_INTERACT_4"/>
    <property type="match status" value="1"/>
</dbReference>
<dbReference type="Gene3D" id="3.40.50.300">
    <property type="entry name" value="P-loop containing nucleotide triphosphate hydrolases"/>
    <property type="match status" value="1"/>
</dbReference>
<dbReference type="FunFam" id="3.40.50.300:FF:000006">
    <property type="entry name" value="DNA-binding transcriptional regulator NtrC"/>
    <property type="match status" value="1"/>
</dbReference>
<dbReference type="SMART" id="SM00091">
    <property type="entry name" value="PAS"/>
    <property type="match status" value="1"/>
</dbReference>
<dbReference type="InterPro" id="IPR002078">
    <property type="entry name" value="Sigma_54_int"/>
</dbReference>
<reference evidence="9 10" key="1">
    <citation type="submission" date="2017-10" db="EMBL/GenBank/DDBJ databases">
        <title>Novel microbial diversity and functional potential in the marine mammal oral microbiome.</title>
        <authorList>
            <person name="Dudek N.K."/>
            <person name="Sun C.L."/>
            <person name="Burstein D."/>
            <person name="Kantor R.S."/>
            <person name="Aliaga Goltsman D.S."/>
            <person name="Bik E.M."/>
            <person name="Thomas B.C."/>
            <person name="Banfield J.F."/>
            <person name="Relman D.A."/>
        </authorList>
    </citation>
    <scope>NUCLEOTIDE SEQUENCE [LARGE SCALE GENOMIC DNA]</scope>
    <source>
        <strain evidence="9">DOLJORAL78_47_16</strain>
    </source>
</reference>
<dbReference type="PROSITE" id="PS00688">
    <property type="entry name" value="SIGMA54_INTERACT_3"/>
    <property type="match status" value="1"/>
</dbReference>
<dbReference type="GO" id="GO:0005524">
    <property type="term" value="F:ATP binding"/>
    <property type="evidence" value="ECO:0007669"/>
    <property type="project" value="UniProtKB-KW"/>
</dbReference>
<dbReference type="Gene3D" id="3.30.450.20">
    <property type="entry name" value="PAS domain"/>
    <property type="match status" value="1"/>
</dbReference>
<feature type="domain" description="Sigma-54 factor interaction" evidence="6">
    <location>
        <begin position="277"/>
        <end position="504"/>
    </location>
</feature>
<evidence type="ECO:0000259" key="6">
    <source>
        <dbReference type="PROSITE" id="PS50045"/>
    </source>
</evidence>
<dbReference type="InterPro" id="IPR035965">
    <property type="entry name" value="PAS-like_dom_sf"/>
</dbReference>
<dbReference type="Pfam" id="PF02954">
    <property type="entry name" value="HTH_8"/>
    <property type="match status" value="1"/>
</dbReference>
<dbReference type="SMART" id="SM00448">
    <property type="entry name" value="REC"/>
    <property type="match status" value="1"/>
</dbReference>
<dbReference type="InterPro" id="IPR025662">
    <property type="entry name" value="Sigma_54_int_dom_ATP-bd_1"/>
</dbReference>
<dbReference type="InterPro" id="IPR009057">
    <property type="entry name" value="Homeodomain-like_sf"/>
</dbReference>
<dbReference type="Pfam" id="PF00072">
    <property type="entry name" value="Response_reg"/>
    <property type="match status" value="1"/>
</dbReference>
<dbReference type="SUPFAM" id="SSF52540">
    <property type="entry name" value="P-loop containing nucleoside triphosphate hydrolases"/>
    <property type="match status" value="1"/>
</dbReference>
<evidence type="ECO:0000313" key="10">
    <source>
        <dbReference type="Proteomes" id="UP000230821"/>
    </source>
</evidence>
<dbReference type="Gene3D" id="1.10.10.60">
    <property type="entry name" value="Homeodomain-like"/>
    <property type="match status" value="1"/>
</dbReference>
<dbReference type="PANTHER" id="PTHR32071">
    <property type="entry name" value="TRANSCRIPTIONAL REGULATORY PROTEIN"/>
    <property type="match status" value="1"/>
</dbReference>
<keyword evidence="5" id="KW-0597">Phosphoprotein</keyword>
<evidence type="ECO:0000256" key="3">
    <source>
        <dbReference type="ARBA" id="ARBA00023015"/>
    </source>
</evidence>
<dbReference type="AlphaFoldDB" id="A0A2G6KE12"/>
<dbReference type="SUPFAM" id="SSF46689">
    <property type="entry name" value="Homeodomain-like"/>
    <property type="match status" value="1"/>
</dbReference>
<evidence type="ECO:0000259" key="7">
    <source>
        <dbReference type="PROSITE" id="PS50110"/>
    </source>
</evidence>
<keyword evidence="1" id="KW-0547">Nucleotide-binding</keyword>
<dbReference type="NCBIfam" id="TIGR00229">
    <property type="entry name" value="sensory_box"/>
    <property type="match status" value="1"/>
</dbReference>
<dbReference type="PROSITE" id="PS00675">
    <property type="entry name" value="SIGMA54_INTERACT_1"/>
    <property type="match status" value="1"/>
</dbReference>
<keyword evidence="4" id="KW-0804">Transcription</keyword>
<dbReference type="InterPro" id="IPR002197">
    <property type="entry name" value="HTH_Fis"/>
</dbReference>
<dbReference type="Pfam" id="PF13426">
    <property type="entry name" value="PAS_9"/>
    <property type="match status" value="1"/>
</dbReference>
<accession>A0A2G6KE12</accession>
<name>A0A2G6KE12_9BACT</name>
<evidence type="ECO:0000256" key="4">
    <source>
        <dbReference type="ARBA" id="ARBA00023163"/>
    </source>
</evidence>
<evidence type="ECO:0000313" key="9">
    <source>
        <dbReference type="EMBL" id="PIE33897.1"/>
    </source>
</evidence>
<protein>
    <submittedName>
        <fullName evidence="9">Sigma-54-dependent Fis family transcriptional regulator</fullName>
    </submittedName>
</protein>
<gene>
    <name evidence="9" type="ORF">CSA56_09415</name>
</gene>
<dbReference type="EMBL" id="PDSK01000093">
    <property type="protein sequence ID" value="PIE33897.1"/>
    <property type="molecule type" value="Genomic_DNA"/>
</dbReference>
<evidence type="ECO:0000256" key="5">
    <source>
        <dbReference type="PROSITE-ProRule" id="PRU00169"/>
    </source>
</evidence>
<feature type="modified residue" description="4-aspartylphosphate" evidence="5">
    <location>
        <position position="59"/>
    </location>
</feature>
<dbReference type="Gene3D" id="3.40.50.2300">
    <property type="match status" value="1"/>
</dbReference>
<dbReference type="SUPFAM" id="SSF55785">
    <property type="entry name" value="PYP-like sensor domain (PAS domain)"/>
    <property type="match status" value="1"/>
</dbReference>
<dbReference type="GO" id="GO:0005737">
    <property type="term" value="C:cytoplasm"/>
    <property type="evidence" value="ECO:0007669"/>
    <property type="project" value="UniProtKB-SubCell"/>
</dbReference>
<dbReference type="PROSITE" id="PS50112">
    <property type="entry name" value="PAS"/>
    <property type="match status" value="1"/>
</dbReference>
<dbReference type="InterPro" id="IPR001789">
    <property type="entry name" value="Sig_transdc_resp-reg_receiver"/>
</dbReference>
<comment type="caution">
    <text evidence="9">The sequence shown here is derived from an EMBL/GenBank/DDBJ whole genome shotgun (WGS) entry which is preliminary data.</text>
</comment>
<evidence type="ECO:0000256" key="1">
    <source>
        <dbReference type="ARBA" id="ARBA00022741"/>
    </source>
</evidence>
<organism evidence="9 10">
    <name type="scientific">candidate division KSB3 bacterium</name>
    <dbReference type="NCBI Taxonomy" id="2044937"/>
    <lineage>
        <taxon>Bacteria</taxon>
        <taxon>candidate division KSB3</taxon>
    </lineage>
</organism>
<dbReference type="GO" id="GO:0043565">
    <property type="term" value="F:sequence-specific DNA binding"/>
    <property type="evidence" value="ECO:0007669"/>
    <property type="project" value="InterPro"/>
</dbReference>
<feature type="domain" description="PAS" evidence="8">
    <location>
        <begin position="164"/>
        <end position="214"/>
    </location>
</feature>
<sequence length="580" mass="66030">MNDSLQAHQDILIIDDTPDNLSILSQMLKKRGYIVRTAISGKLALSSIHAAPPALILLDIMLPDIDGYAICRQLQEHEHTKNIPVIFLSGLHEPEHKIQAFESGGVDYITKPFRVEEVGARVETHLTIRRLHRQIQKKNALLHEQNVRFQILEEASFEGIIIHDGVRVLEVNQRFEEMFGYRRTEIVGKPPLNFIAPAFRENMIQRIESRDEASYQVEGMLRDGTAFPVEVQSRTMPYQGQEVLVATIRDLRKQRQLEQENHALRTGMQERYRFGEIIGKSRSMLHLYELIAQAAATEYGVIVYGESGTGKELVARTIHAMSSRRQQMFVPVNCGAITETLFEREFFGHRKGAFTGADHDKPGFFDASRRGTLFLDEVGELSSLMQVKLLRALESGGFTPVGDTEVKHTDARLIAATNRNPQELLQNGLFREDFFYRIHVIAITISPLRERREDIPLLIEHILKEESPGRPTPKLSGSIIEHLTNYDWPGNVRQLQNTLQHYLTTGELLVQGQRLQDISPPGFDREVPEVFSLSDALSQVERQIITQVLSQHRGNRTATASHLGITRRALYNKLEKYSIN</sequence>
<dbReference type="SUPFAM" id="SSF52172">
    <property type="entry name" value="CheY-like"/>
    <property type="match status" value="1"/>
</dbReference>
<dbReference type="PRINTS" id="PR01590">
    <property type="entry name" value="HTHFIS"/>
</dbReference>
<dbReference type="GO" id="GO:0006355">
    <property type="term" value="P:regulation of DNA-templated transcription"/>
    <property type="evidence" value="ECO:0007669"/>
    <property type="project" value="InterPro"/>
</dbReference>
<evidence type="ECO:0000259" key="8">
    <source>
        <dbReference type="PROSITE" id="PS50112"/>
    </source>
</evidence>
<dbReference type="InterPro" id="IPR000014">
    <property type="entry name" value="PAS"/>
</dbReference>
<dbReference type="GO" id="GO:0000160">
    <property type="term" value="P:phosphorelay signal transduction system"/>
    <property type="evidence" value="ECO:0007669"/>
    <property type="project" value="UniProtKB-KW"/>
</dbReference>
<keyword evidence="2" id="KW-0067">ATP-binding</keyword>
<dbReference type="InterPro" id="IPR003593">
    <property type="entry name" value="AAA+_ATPase"/>
</dbReference>
<dbReference type="CDD" id="cd00130">
    <property type="entry name" value="PAS"/>
    <property type="match status" value="1"/>
</dbReference>
<dbReference type="CDD" id="cd00009">
    <property type="entry name" value="AAA"/>
    <property type="match status" value="1"/>
</dbReference>
<dbReference type="SMART" id="SM00382">
    <property type="entry name" value="AAA"/>
    <property type="match status" value="1"/>
</dbReference>
<dbReference type="InterPro" id="IPR011006">
    <property type="entry name" value="CheY-like_superfamily"/>
</dbReference>
<feature type="domain" description="Response regulatory" evidence="7">
    <location>
        <begin position="10"/>
        <end position="126"/>
    </location>
</feature>
<dbReference type="InterPro" id="IPR058031">
    <property type="entry name" value="AAA_lid_NorR"/>
</dbReference>
<dbReference type="Gene3D" id="1.10.8.60">
    <property type="match status" value="1"/>
</dbReference>
<dbReference type="PROSITE" id="PS50110">
    <property type="entry name" value="RESPONSE_REGULATORY"/>
    <property type="match status" value="1"/>
</dbReference>
<proteinExistence type="predicted"/>
<dbReference type="InterPro" id="IPR027417">
    <property type="entry name" value="P-loop_NTPase"/>
</dbReference>
<dbReference type="CDD" id="cd19920">
    <property type="entry name" value="REC_PA4781-like"/>
    <property type="match status" value="1"/>
</dbReference>
<dbReference type="Proteomes" id="UP000230821">
    <property type="component" value="Unassembled WGS sequence"/>
</dbReference>
<keyword evidence="3" id="KW-0805">Transcription regulation</keyword>
<dbReference type="Pfam" id="PF25601">
    <property type="entry name" value="AAA_lid_14"/>
    <property type="match status" value="1"/>
</dbReference>
<dbReference type="Pfam" id="PF00158">
    <property type="entry name" value="Sigma54_activat"/>
    <property type="match status" value="1"/>
</dbReference>